<protein>
    <recommendedName>
        <fullName evidence="18">TonB-denpendent receptor</fullName>
    </recommendedName>
</protein>
<evidence type="ECO:0000256" key="9">
    <source>
        <dbReference type="ARBA" id="ARBA00023136"/>
    </source>
</evidence>
<feature type="domain" description="TonB-dependent receptor plug" evidence="15">
    <location>
        <begin position="54"/>
        <end position="162"/>
    </location>
</feature>
<dbReference type="Proteomes" id="UP000017837">
    <property type="component" value="Unassembled WGS sequence"/>
</dbReference>
<evidence type="ECO:0000256" key="2">
    <source>
        <dbReference type="ARBA" id="ARBA00022448"/>
    </source>
</evidence>
<dbReference type="SUPFAM" id="SSF56935">
    <property type="entry name" value="Porins"/>
    <property type="match status" value="1"/>
</dbReference>
<sequence>MMGVAKAALLTSVALLVTAPVAALAQDATPDAAPVASEDSTTVIVTAQKREQRLQDVPIVVTTLSAKLLQDAGVRDIKDMQILTPGLTVTSTQNETLTTARIRGVGTVGDNPGLESSVGVVVDGVYRPRNGVGFGDLGEMERIEVLKGPQGTLFGKNTSAGVINIITKKPSFTFGAEGEATFGNYGAQGYSASVTGPIVQDLVAGRLYIAKRSHDGYTDVDTGVGPRTLKSDQDQDFTTARGQLLFTPSADAEIRVIGDFSHRDEYCCVAAQTRTGPTGAIIQALSANHGLATTADPEARLAYSNRDTHQVVRDGGVSVEGNFKLNGLWDSTLTTVTGIRDWKATNGQDLDYTGADILYRKDNGDFNARFKTFSQEVRLAGATEHLNWLVGGFYVKEDLTRADSYVYGSSYEPYIGLLLSSGTDPAFVSKLTGRPFGTNFKAGEQARDHYTQSDESYALFTNNSWKVNNALELTMGLRYTHEKKSMTALYTNSDNGVGCGTGVQKYGQAAALLAAKGGNTTAAVVAGANPYWVGAIATGKASTLVGALCPFWANPGFNNRRSEDSQSDGDLSGTLKAAWHVTDDVMLYGSYARGYKAGGFNLDRAQTGITPDTNLWFDPETVDSYELGLKTALFDGALALNITAFDQQYQNFQLNTFLGTAFVVESIPDLKSQGFDADVYWRTPIAGLSFQGGVSYADTKYGNFTAADLDNPAHFPGLSLLPGAQVSFAPKWTSSGAITWGHTFGKIRTSANLTAKYTSDYNTGSDLVPFKAQDGYTLVNARLSFGAADRAWTVEVWGQNLTDVSYKQVVINAPLQGQGFQSTVQADGTYYNKALDTNTYDAFLGAPKTYGVTLRVKY</sequence>
<evidence type="ECO:0000256" key="6">
    <source>
        <dbReference type="ARBA" id="ARBA00023004"/>
    </source>
</evidence>
<dbReference type="STRING" id="1121022.GCA_000376105_03815"/>
<dbReference type="eggNOG" id="COG1629">
    <property type="taxonomic scope" value="Bacteria"/>
</dbReference>
<dbReference type="Pfam" id="PF00593">
    <property type="entry name" value="TonB_dep_Rec_b-barrel"/>
    <property type="match status" value="1"/>
</dbReference>
<evidence type="ECO:0000259" key="14">
    <source>
        <dbReference type="Pfam" id="PF00593"/>
    </source>
</evidence>
<dbReference type="Pfam" id="PF07715">
    <property type="entry name" value="Plug"/>
    <property type="match status" value="1"/>
</dbReference>
<evidence type="ECO:0000313" key="16">
    <source>
        <dbReference type="EMBL" id="ESQ86836.1"/>
    </source>
</evidence>
<keyword evidence="6" id="KW-0408">Iron</keyword>
<dbReference type="InterPro" id="IPR039426">
    <property type="entry name" value="TonB-dep_rcpt-like"/>
</dbReference>
<dbReference type="GO" id="GO:0006826">
    <property type="term" value="P:iron ion transport"/>
    <property type="evidence" value="ECO:0007669"/>
    <property type="project" value="UniProtKB-KW"/>
</dbReference>
<evidence type="ECO:0008006" key="18">
    <source>
        <dbReference type="Google" id="ProtNLM"/>
    </source>
</evidence>
<keyword evidence="4" id="KW-0410">Iron transport</keyword>
<evidence type="ECO:0000256" key="10">
    <source>
        <dbReference type="ARBA" id="ARBA00023237"/>
    </source>
</evidence>
<dbReference type="AlphaFoldDB" id="V4PFC3"/>
<keyword evidence="17" id="KW-1185">Reference proteome</keyword>
<gene>
    <name evidence="16" type="ORF">ABENE_17940</name>
</gene>
<dbReference type="PANTHER" id="PTHR32552">
    <property type="entry name" value="FERRICHROME IRON RECEPTOR-RELATED"/>
    <property type="match status" value="1"/>
</dbReference>
<accession>V4PFC3</accession>
<evidence type="ECO:0000256" key="13">
    <source>
        <dbReference type="SAM" id="SignalP"/>
    </source>
</evidence>
<keyword evidence="5 11" id="KW-0812">Transmembrane</keyword>
<feature type="signal peptide" evidence="13">
    <location>
        <begin position="1"/>
        <end position="25"/>
    </location>
</feature>
<keyword evidence="2 11" id="KW-0813">Transport</keyword>
<evidence type="ECO:0000256" key="5">
    <source>
        <dbReference type="ARBA" id="ARBA00022692"/>
    </source>
</evidence>
<dbReference type="RefSeq" id="WP_018083502.1">
    <property type="nucleotide sequence ID" value="NZ_AQWM01000034.1"/>
</dbReference>
<evidence type="ECO:0000313" key="17">
    <source>
        <dbReference type="Proteomes" id="UP000017837"/>
    </source>
</evidence>
<evidence type="ECO:0000256" key="4">
    <source>
        <dbReference type="ARBA" id="ARBA00022496"/>
    </source>
</evidence>
<keyword evidence="8 12" id="KW-0798">TonB box</keyword>
<comment type="caution">
    <text evidence="16">The sequence shown here is derived from an EMBL/GenBank/DDBJ whole genome shotgun (WGS) entry which is preliminary data.</text>
</comment>
<evidence type="ECO:0000256" key="12">
    <source>
        <dbReference type="RuleBase" id="RU003357"/>
    </source>
</evidence>
<keyword evidence="7" id="KW-0406">Ion transport</keyword>
<keyword evidence="3 11" id="KW-1134">Transmembrane beta strand</keyword>
<keyword evidence="9 11" id="KW-0472">Membrane</keyword>
<dbReference type="PATRIC" id="fig|1121022.4.peg.3668"/>
<dbReference type="OrthoDB" id="7167567at2"/>
<dbReference type="EMBL" id="AWGB01000049">
    <property type="protein sequence ID" value="ESQ86836.1"/>
    <property type="molecule type" value="Genomic_DNA"/>
</dbReference>
<comment type="subcellular location">
    <subcellularLocation>
        <location evidence="1 11">Cell outer membrane</location>
        <topology evidence="1 11">Multi-pass membrane protein</topology>
    </subcellularLocation>
</comment>
<feature type="chain" id="PRO_5004724617" description="TonB-denpendent receptor" evidence="13">
    <location>
        <begin position="26"/>
        <end position="858"/>
    </location>
</feature>
<evidence type="ECO:0000256" key="3">
    <source>
        <dbReference type="ARBA" id="ARBA00022452"/>
    </source>
</evidence>
<keyword evidence="13" id="KW-0732">Signal</keyword>
<organism evidence="16 17">
    <name type="scientific">Asticcacaulis benevestitus DSM 16100 = ATCC BAA-896</name>
    <dbReference type="NCBI Taxonomy" id="1121022"/>
    <lineage>
        <taxon>Bacteria</taxon>
        <taxon>Pseudomonadati</taxon>
        <taxon>Pseudomonadota</taxon>
        <taxon>Alphaproteobacteria</taxon>
        <taxon>Caulobacterales</taxon>
        <taxon>Caulobacteraceae</taxon>
        <taxon>Asticcacaulis</taxon>
    </lineage>
</organism>
<evidence type="ECO:0000256" key="7">
    <source>
        <dbReference type="ARBA" id="ARBA00023065"/>
    </source>
</evidence>
<evidence type="ECO:0000256" key="1">
    <source>
        <dbReference type="ARBA" id="ARBA00004571"/>
    </source>
</evidence>
<dbReference type="PANTHER" id="PTHR32552:SF81">
    <property type="entry name" value="TONB-DEPENDENT OUTER MEMBRANE RECEPTOR"/>
    <property type="match status" value="1"/>
</dbReference>
<dbReference type="InterPro" id="IPR036942">
    <property type="entry name" value="Beta-barrel_TonB_sf"/>
</dbReference>
<evidence type="ECO:0000256" key="8">
    <source>
        <dbReference type="ARBA" id="ARBA00023077"/>
    </source>
</evidence>
<comment type="similarity">
    <text evidence="11 12">Belongs to the TonB-dependent receptor family.</text>
</comment>
<dbReference type="InterPro" id="IPR012910">
    <property type="entry name" value="Plug_dom"/>
</dbReference>
<dbReference type="InterPro" id="IPR000531">
    <property type="entry name" value="Beta-barrel_TonB"/>
</dbReference>
<proteinExistence type="inferred from homology"/>
<dbReference type="PROSITE" id="PS52016">
    <property type="entry name" value="TONB_DEPENDENT_REC_3"/>
    <property type="match status" value="1"/>
</dbReference>
<dbReference type="GO" id="GO:0009279">
    <property type="term" value="C:cell outer membrane"/>
    <property type="evidence" value="ECO:0007669"/>
    <property type="project" value="UniProtKB-SubCell"/>
</dbReference>
<feature type="domain" description="TonB-dependent receptor-like beta-barrel" evidence="14">
    <location>
        <begin position="296"/>
        <end position="801"/>
    </location>
</feature>
<evidence type="ECO:0000259" key="15">
    <source>
        <dbReference type="Pfam" id="PF07715"/>
    </source>
</evidence>
<name>V4PFC3_9CAUL</name>
<dbReference type="Gene3D" id="2.40.170.20">
    <property type="entry name" value="TonB-dependent receptor, beta-barrel domain"/>
    <property type="match status" value="2"/>
</dbReference>
<evidence type="ECO:0000256" key="11">
    <source>
        <dbReference type="PROSITE-ProRule" id="PRU01360"/>
    </source>
</evidence>
<keyword evidence="10 11" id="KW-0998">Cell outer membrane</keyword>
<reference evidence="16 17" key="1">
    <citation type="journal article" date="2014" name="Nature">
        <title>Sequential evolution of bacterial morphology by co-option of a developmental regulator.</title>
        <authorList>
            <person name="Jiang C."/>
            <person name="Brown P.J."/>
            <person name="Ducret A."/>
            <person name="Brun Y.V."/>
        </authorList>
    </citation>
    <scope>NUCLEOTIDE SEQUENCE [LARGE SCALE GENOMIC DNA]</scope>
    <source>
        <strain evidence="16 17">DSM 16100</strain>
    </source>
</reference>